<dbReference type="EMBL" id="AYSO01000019">
    <property type="protein sequence ID" value="KIE45659.1"/>
    <property type="molecule type" value="Genomic_DNA"/>
</dbReference>
<dbReference type="OrthoDB" id="1680906at2"/>
<proteinExistence type="predicted"/>
<dbReference type="STRING" id="29341.RSJ17_21260"/>
<accession>A0A0C1TY76</accession>
<protein>
    <recommendedName>
        <fullName evidence="3">DUF1934 domain-containing protein</fullName>
    </recommendedName>
</protein>
<dbReference type="AlphaFoldDB" id="A0A0C1TY76"/>
<evidence type="ECO:0000313" key="1">
    <source>
        <dbReference type="EMBL" id="KIE45659.1"/>
    </source>
</evidence>
<dbReference type="SUPFAM" id="SSF50814">
    <property type="entry name" value="Lipocalins"/>
    <property type="match status" value="1"/>
</dbReference>
<evidence type="ECO:0000313" key="2">
    <source>
        <dbReference type="Proteomes" id="UP000031366"/>
    </source>
</evidence>
<dbReference type="Gene3D" id="2.40.128.20">
    <property type="match status" value="1"/>
</dbReference>
<dbReference type="InterPro" id="IPR015231">
    <property type="entry name" value="DUF1934"/>
</dbReference>
<reference evidence="1 2" key="1">
    <citation type="journal article" date="2015" name="Infect. Genet. Evol.">
        <title>Genomic sequences of six botulinum neurotoxin-producing strains representing three clostridial species illustrate the mobility and diversity of botulinum neurotoxin genes.</title>
        <authorList>
            <person name="Smith T.J."/>
            <person name="Hill K.K."/>
            <person name="Xie G."/>
            <person name="Foley B.T."/>
            <person name="Williamson C.H."/>
            <person name="Foster J.T."/>
            <person name="Johnson S.L."/>
            <person name="Chertkov O."/>
            <person name="Teshima H."/>
            <person name="Gibbons H.S."/>
            <person name="Johnsky L.A."/>
            <person name="Karavis M.A."/>
            <person name="Smith L.A."/>
        </authorList>
    </citation>
    <scope>NUCLEOTIDE SEQUENCE [LARGE SCALE GENOMIC DNA]</scope>
    <source>
        <strain evidence="1 2">CDC 2741</strain>
    </source>
</reference>
<dbReference type="Pfam" id="PF09148">
    <property type="entry name" value="DUF1934"/>
    <property type="match status" value="1"/>
</dbReference>
<dbReference type="Proteomes" id="UP000031366">
    <property type="component" value="Unassembled WGS sequence"/>
</dbReference>
<name>A0A0C1TY76_9CLOT</name>
<organism evidence="1 2">
    <name type="scientific">Clostridium argentinense CDC 2741</name>
    <dbReference type="NCBI Taxonomy" id="1418104"/>
    <lineage>
        <taxon>Bacteria</taxon>
        <taxon>Bacillati</taxon>
        <taxon>Bacillota</taxon>
        <taxon>Clostridia</taxon>
        <taxon>Eubacteriales</taxon>
        <taxon>Clostridiaceae</taxon>
        <taxon>Clostridium</taxon>
    </lineage>
</organism>
<dbReference type="InterPro" id="IPR012674">
    <property type="entry name" value="Calycin"/>
</dbReference>
<gene>
    <name evidence="1" type="ORF">U732_2599</name>
</gene>
<comment type="caution">
    <text evidence="1">The sequence shown here is derived from an EMBL/GenBank/DDBJ whole genome shotgun (WGS) entry which is preliminary data.</text>
</comment>
<dbReference type="RefSeq" id="WP_039635147.1">
    <property type="nucleotide sequence ID" value="NZ_AYSO01000019.1"/>
</dbReference>
<evidence type="ECO:0008006" key="3">
    <source>
        <dbReference type="Google" id="ProtNLM"/>
    </source>
</evidence>
<keyword evidence="2" id="KW-1185">Reference proteome</keyword>
<sequence length="136" mass="15438">MVDNAIITLNSKQNDEEEIKVVTPGVFYEEEGVFHAKYEETEVSGMEGTTTILKIEKEKFSLIREGSITTNMNFEKNHQEDILYSTPHGGLSLKLRTKALKMNVNNDGGNVHIEYEMVVQGQEVLYTTLDINIKKL</sequence>